<protein>
    <submittedName>
        <fullName evidence="1">Uncharacterized protein</fullName>
    </submittedName>
</protein>
<sequence length="174" mass="19407">MEQHHHLPLSFEGIMAFERSESLTEYEVWRQAMVQYNQKRGEQADATTPANTRAEIPLGESVLTKKTTPPSGAHTTHLNHPPVNAAGENHILMACKPDDPIAQERVRENTERLIDSGVATKLCTDRTLEASLLDRTETLGAPQDNAETDEPRAHEAHMRFWAAFGGDKDIENSL</sequence>
<name>A0A9W9JAF2_9EURO</name>
<accession>A0A9W9JAF2</accession>
<dbReference type="EMBL" id="JAPQKQ010000006">
    <property type="protein sequence ID" value="KAJ5193484.1"/>
    <property type="molecule type" value="Genomic_DNA"/>
</dbReference>
<dbReference type="OrthoDB" id="4322381at2759"/>
<dbReference type="AlphaFoldDB" id="A0A9W9JAF2"/>
<dbReference type="Proteomes" id="UP001150942">
    <property type="component" value="Unassembled WGS sequence"/>
</dbReference>
<evidence type="ECO:0000313" key="2">
    <source>
        <dbReference type="Proteomes" id="UP001150942"/>
    </source>
</evidence>
<proteinExistence type="predicted"/>
<organism evidence="1 2">
    <name type="scientific">Penicillium cf. viridicatum</name>
    <dbReference type="NCBI Taxonomy" id="2972119"/>
    <lineage>
        <taxon>Eukaryota</taxon>
        <taxon>Fungi</taxon>
        <taxon>Dikarya</taxon>
        <taxon>Ascomycota</taxon>
        <taxon>Pezizomycotina</taxon>
        <taxon>Eurotiomycetes</taxon>
        <taxon>Eurotiomycetidae</taxon>
        <taxon>Eurotiales</taxon>
        <taxon>Aspergillaceae</taxon>
        <taxon>Penicillium</taxon>
    </lineage>
</organism>
<reference evidence="1" key="1">
    <citation type="submission" date="2022-11" db="EMBL/GenBank/DDBJ databases">
        <authorList>
            <person name="Petersen C."/>
        </authorList>
    </citation>
    <scope>NUCLEOTIDE SEQUENCE</scope>
    <source>
        <strain evidence="1">IBT 20477</strain>
    </source>
</reference>
<comment type="caution">
    <text evidence="1">The sequence shown here is derived from an EMBL/GenBank/DDBJ whole genome shotgun (WGS) entry which is preliminary data.</text>
</comment>
<evidence type="ECO:0000313" key="1">
    <source>
        <dbReference type="EMBL" id="KAJ5193484.1"/>
    </source>
</evidence>
<gene>
    <name evidence="1" type="ORF">N7449_009626</name>
</gene>
<reference evidence="1" key="2">
    <citation type="journal article" date="2023" name="IMA Fungus">
        <title>Comparative genomic study of the Penicillium genus elucidates a diverse pangenome and 15 lateral gene transfer events.</title>
        <authorList>
            <person name="Petersen C."/>
            <person name="Sorensen T."/>
            <person name="Nielsen M.R."/>
            <person name="Sondergaard T.E."/>
            <person name="Sorensen J.L."/>
            <person name="Fitzpatrick D.A."/>
            <person name="Frisvad J.C."/>
            <person name="Nielsen K.L."/>
        </authorList>
    </citation>
    <scope>NUCLEOTIDE SEQUENCE</scope>
    <source>
        <strain evidence="1">IBT 20477</strain>
    </source>
</reference>
<keyword evidence="2" id="KW-1185">Reference proteome</keyword>